<evidence type="ECO:0000256" key="4">
    <source>
        <dbReference type="ARBA" id="ARBA00022692"/>
    </source>
</evidence>
<evidence type="ECO:0000259" key="9">
    <source>
        <dbReference type="Pfam" id="PF10099"/>
    </source>
</evidence>
<evidence type="ECO:0000256" key="8">
    <source>
        <dbReference type="ARBA" id="ARBA00030803"/>
    </source>
</evidence>
<feature type="domain" description="Anti-sigma K factor RskA C-terminal" evidence="9">
    <location>
        <begin position="113"/>
        <end position="244"/>
    </location>
</feature>
<keyword evidence="3" id="KW-1003">Cell membrane</keyword>
<dbReference type="GO" id="GO:0006417">
    <property type="term" value="P:regulation of translation"/>
    <property type="evidence" value="ECO:0007669"/>
    <property type="project" value="TreeGrafter"/>
</dbReference>
<evidence type="ECO:0000256" key="1">
    <source>
        <dbReference type="ARBA" id="ARBA00004167"/>
    </source>
</evidence>
<dbReference type="GO" id="GO:0005886">
    <property type="term" value="C:plasma membrane"/>
    <property type="evidence" value="ECO:0007669"/>
    <property type="project" value="UniProtKB-SubCell"/>
</dbReference>
<evidence type="ECO:0000313" key="10">
    <source>
        <dbReference type="EMBL" id="OYD59652.1"/>
    </source>
</evidence>
<comment type="subcellular location">
    <subcellularLocation>
        <location evidence="2">Cell membrane</location>
    </subcellularLocation>
    <subcellularLocation>
        <location evidence="1">Membrane</location>
        <topology evidence="1">Single-pass membrane protein</topology>
    </subcellularLocation>
</comment>
<dbReference type="InterPro" id="IPR018764">
    <property type="entry name" value="RskA_C"/>
</dbReference>
<evidence type="ECO:0000256" key="3">
    <source>
        <dbReference type="ARBA" id="ARBA00022475"/>
    </source>
</evidence>
<proteinExistence type="predicted"/>
<keyword evidence="11" id="KW-1185">Reference proteome</keyword>
<dbReference type="AlphaFoldDB" id="A0A235FEK6"/>
<dbReference type="OrthoDB" id="150725at2"/>
<dbReference type="Pfam" id="PF10099">
    <property type="entry name" value="RskA_C"/>
    <property type="match status" value="1"/>
</dbReference>
<dbReference type="InterPro" id="IPR051474">
    <property type="entry name" value="Anti-sigma-K/W_factor"/>
</dbReference>
<dbReference type="PANTHER" id="PTHR37461:SF1">
    <property type="entry name" value="ANTI-SIGMA-K FACTOR RSKA"/>
    <property type="match status" value="1"/>
</dbReference>
<dbReference type="Gene3D" id="1.10.10.1320">
    <property type="entry name" value="Anti-sigma factor, zinc-finger domain"/>
    <property type="match status" value="1"/>
</dbReference>
<protein>
    <recommendedName>
        <fullName evidence="8">Regulator of SigK</fullName>
    </recommendedName>
    <alternativeName>
        <fullName evidence="7">Sigma-K anti-sigma factor RskA</fullName>
    </alternativeName>
</protein>
<evidence type="ECO:0000256" key="2">
    <source>
        <dbReference type="ARBA" id="ARBA00004236"/>
    </source>
</evidence>
<keyword evidence="6" id="KW-0472">Membrane</keyword>
<name>A0A235FEK6_9BACL</name>
<keyword evidence="5" id="KW-1133">Transmembrane helix</keyword>
<comment type="caution">
    <text evidence="10">The sequence shown here is derived from an EMBL/GenBank/DDBJ whole genome shotgun (WGS) entry which is preliminary data.</text>
</comment>
<dbReference type="InterPro" id="IPR041916">
    <property type="entry name" value="Anti_sigma_zinc_sf"/>
</dbReference>
<accession>A0A235FEK6</accession>
<keyword evidence="4" id="KW-0812">Transmembrane</keyword>
<evidence type="ECO:0000256" key="5">
    <source>
        <dbReference type="ARBA" id="ARBA00022989"/>
    </source>
</evidence>
<evidence type="ECO:0000256" key="7">
    <source>
        <dbReference type="ARBA" id="ARBA00029829"/>
    </source>
</evidence>
<organism evidence="10 11">
    <name type="scientific">Fictibacillus aquaticus</name>
    <dbReference type="NCBI Taxonomy" id="2021314"/>
    <lineage>
        <taxon>Bacteria</taxon>
        <taxon>Bacillati</taxon>
        <taxon>Bacillota</taxon>
        <taxon>Bacilli</taxon>
        <taxon>Bacillales</taxon>
        <taxon>Fictibacillaceae</taxon>
        <taxon>Fictibacillus</taxon>
    </lineage>
</organism>
<sequence>MRGGINMDKSRCDQLLDYYNGHLEGEDKQNFEKHLQECEACLSEWTEWQMLTSDLPYLSEEKEPPAGMKDRVLAAVFADQEENQPKAAPIRNMADKENKPVKEASKPWISGLLAAALTLSLAGNAYLFLEKNKQEAALEKTAETFKTITLAPHQSKSSGVASMVKDNGNMKLIVQTHNLNPVKGKEAYQVWLIEGDKKYRAGTFTPDGKGNGAVVFDVNYEGTHNWEAVAVSHEPTAASKEPKGNIVLLSEL</sequence>
<dbReference type="GO" id="GO:0016989">
    <property type="term" value="F:sigma factor antagonist activity"/>
    <property type="evidence" value="ECO:0007669"/>
    <property type="project" value="TreeGrafter"/>
</dbReference>
<evidence type="ECO:0000256" key="6">
    <source>
        <dbReference type="ARBA" id="ARBA00023136"/>
    </source>
</evidence>
<gene>
    <name evidence="10" type="ORF">CGZ90_07130</name>
</gene>
<reference evidence="10 11" key="1">
    <citation type="submission" date="2017-07" db="EMBL/GenBank/DDBJ databases">
        <title>Fictibacillus sp. nov. GDSW-R2A3 Genome sequencing and assembly.</title>
        <authorList>
            <person name="Mayilraj S."/>
        </authorList>
    </citation>
    <scope>NUCLEOTIDE SEQUENCE [LARGE SCALE GENOMIC DNA]</scope>
    <source>
        <strain evidence="10 11">GDSW-R2A3</strain>
    </source>
</reference>
<dbReference type="Proteomes" id="UP000215059">
    <property type="component" value="Unassembled WGS sequence"/>
</dbReference>
<dbReference type="PANTHER" id="PTHR37461">
    <property type="entry name" value="ANTI-SIGMA-K FACTOR RSKA"/>
    <property type="match status" value="1"/>
</dbReference>
<evidence type="ECO:0000313" key="11">
    <source>
        <dbReference type="Proteomes" id="UP000215059"/>
    </source>
</evidence>
<dbReference type="EMBL" id="NOII01000001">
    <property type="protein sequence ID" value="OYD59652.1"/>
    <property type="molecule type" value="Genomic_DNA"/>
</dbReference>